<dbReference type="PROSITE" id="PS01187">
    <property type="entry name" value="EGF_CA"/>
    <property type="match status" value="1"/>
</dbReference>
<evidence type="ECO:0000256" key="4">
    <source>
        <dbReference type="ARBA" id="ARBA00023157"/>
    </source>
</evidence>
<dbReference type="GO" id="GO:0048513">
    <property type="term" value="P:animal organ development"/>
    <property type="evidence" value="ECO:0007669"/>
    <property type="project" value="UniProtKB-ARBA"/>
</dbReference>
<dbReference type="GO" id="GO:0005509">
    <property type="term" value="F:calcium ion binding"/>
    <property type="evidence" value="ECO:0007669"/>
    <property type="project" value="InterPro"/>
</dbReference>
<gene>
    <name evidence="8" type="ORF">MELIAE_LOCUS11477</name>
</gene>
<keyword evidence="2 5" id="KW-0245">EGF-like domain</keyword>
<feature type="transmembrane region" description="Helical" evidence="6">
    <location>
        <begin position="477"/>
        <end position="510"/>
    </location>
</feature>
<accession>A0A9P0FNQ0</accession>
<name>A0A9P0FNQ0_BRAAE</name>
<dbReference type="AlphaFoldDB" id="A0A9P0FNQ0"/>
<dbReference type="SMART" id="SM00261">
    <property type="entry name" value="FU"/>
    <property type="match status" value="2"/>
</dbReference>
<dbReference type="PROSITE" id="PS01248">
    <property type="entry name" value="EGF_LAM_1"/>
    <property type="match status" value="1"/>
</dbReference>
<dbReference type="PROSITE" id="PS50026">
    <property type="entry name" value="EGF_3"/>
    <property type="match status" value="1"/>
</dbReference>
<evidence type="ECO:0000259" key="7">
    <source>
        <dbReference type="PROSITE" id="PS50026"/>
    </source>
</evidence>
<organism evidence="8 9">
    <name type="scientific">Brassicogethes aeneus</name>
    <name type="common">Rape pollen beetle</name>
    <name type="synonym">Meligethes aeneus</name>
    <dbReference type="NCBI Taxonomy" id="1431903"/>
    <lineage>
        <taxon>Eukaryota</taxon>
        <taxon>Metazoa</taxon>
        <taxon>Ecdysozoa</taxon>
        <taxon>Arthropoda</taxon>
        <taxon>Hexapoda</taxon>
        <taxon>Insecta</taxon>
        <taxon>Pterygota</taxon>
        <taxon>Neoptera</taxon>
        <taxon>Endopterygota</taxon>
        <taxon>Coleoptera</taxon>
        <taxon>Polyphaga</taxon>
        <taxon>Cucujiformia</taxon>
        <taxon>Nitidulidae</taxon>
        <taxon>Meligethinae</taxon>
        <taxon>Brassicogethes</taxon>
    </lineage>
</organism>
<dbReference type="InterPro" id="IPR021852">
    <property type="entry name" value="DUF3456"/>
</dbReference>
<evidence type="ECO:0000313" key="8">
    <source>
        <dbReference type="EMBL" id="CAH0562341.1"/>
    </source>
</evidence>
<evidence type="ECO:0000256" key="2">
    <source>
        <dbReference type="ARBA" id="ARBA00022536"/>
    </source>
</evidence>
<keyword evidence="4 5" id="KW-1015">Disulfide bond</keyword>
<keyword evidence="6" id="KW-1133">Transmembrane helix</keyword>
<dbReference type="EMBL" id="OV121139">
    <property type="protein sequence ID" value="CAH0562341.1"/>
    <property type="molecule type" value="Genomic_DNA"/>
</dbReference>
<comment type="caution">
    <text evidence="5">Lacks conserved residue(s) required for the propagation of feature annotation.</text>
</comment>
<dbReference type="InterPro" id="IPR018097">
    <property type="entry name" value="EGF_Ca-bd_CS"/>
</dbReference>
<dbReference type="SMART" id="SM00181">
    <property type="entry name" value="EGF"/>
    <property type="match status" value="3"/>
</dbReference>
<feature type="transmembrane region" description="Helical" evidence="6">
    <location>
        <begin position="76"/>
        <end position="96"/>
    </location>
</feature>
<dbReference type="InterPro" id="IPR000742">
    <property type="entry name" value="EGF"/>
</dbReference>
<dbReference type="InterPro" id="IPR002049">
    <property type="entry name" value="LE_dom"/>
</dbReference>
<sequence>MIKLLLRRFRVFLNEFAAFLQRFWDDIQVVGNNLLEENEAMLDFFMANRIHLLLIPVIVHTVIINLDVIIEQFWTTVFVIVVSGINVALIVALFQIHREYMSMAIFHLRMNNVQEQHLVFGLSTGCQWSENCLLWLKIKEKLQRVTNLNQLKISQYYKTLKENPQMYSKQADALVLYFLTSLFLFASSEKIKQPVPPCKSCRVYVDSIIKGMERTERGKFEGGDAAWEEEKLRPYATSELRLTEIQENLCQEVKEGKDQCYSLMEKYDSELEEWWFKKQQTHPDLFGYFCIDTMQVCCPDLHFGPECTPCPGHPAKVCNDNGKCRGAGTRKGNGTCNCHEGYTGELCDACDESYFAAYQDEHKLLCSKCHVACDGTCLKAGTKGCQKCKAGWLFDETKGCIDVNECASKTSPCSPLQFCVNNEGSYRCLECDRACLGCTGDGPDMCLRCASGFTMQNNMCIDSANERRMNYIWYTRYITYAGLCIATCIIFQKNTLVAGVIGMAVATYIYASEYMISKPPTPDTDALKEDLMRALN</sequence>
<dbReference type="CDD" id="cd00054">
    <property type="entry name" value="EGF_CA"/>
    <property type="match status" value="1"/>
</dbReference>
<comment type="similarity">
    <text evidence="1">Belongs to the CRELD family.</text>
</comment>
<dbReference type="SMART" id="SM00179">
    <property type="entry name" value="EGF_CA"/>
    <property type="match status" value="1"/>
</dbReference>
<dbReference type="InterPro" id="IPR009030">
    <property type="entry name" value="Growth_fac_rcpt_cys_sf"/>
</dbReference>
<reference evidence="8" key="1">
    <citation type="submission" date="2021-12" db="EMBL/GenBank/DDBJ databases">
        <authorList>
            <person name="King R."/>
        </authorList>
    </citation>
    <scope>NUCLEOTIDE SEQUENCE</scope>
</reference>
<dbReference type="GO" id="GO:0048731">
    <property type="term" value="P:system development"/>
    <property type="evidence" value="ECO:0007669"/>
    <property type="project" value="UniProtKB-ARBA"/>
</dbReference>
<evidence type="ECO:0000256" key="3">
    <source>
        <dbReference type="ARBA" id="ARBA00022837"/>
    </source>
</evidence>
<evidence type="ECO:0000256" key="5">
    <source>
        <dbReference type="PROSITE-ProRule" id="PRU00076"/>
    </source>
</evidence>
<feature type="transmembrane region" description="Helical" evidence="6">
    <location>
        <begin position="50"/>
        <end position="70"/>
    </location>
</feature>
<dbReference type="InterPro" id="IPR001881">
    <property type="entry name" value="EGF-like_Ca-bd_dom"/>
</dbReference>
<evidence type="ECO:0000256" key="1">
    <source>
        <dbReference type="ARBA" id="ARBA00005897"/>
    </source>
</evidence>
<keyword evidence="3" id="KW-0106">Calcium</keyword>
<dbReference type="InterPro" id="IPR006212">
    <property type="entry name" value="Furin_repeat"/>
</dbReference>
<dbReference type="SUPFAM" id="SSF57184">
    <property type="entry name" value="Growth factor receptor domain"/>
    <property type="match status" value="1"/>
</dbReference>
<dbReference type="OrthoDB" id="19903at2759"/>
<feature type="domain" description="EGF-like" evidence="7">
    <location>
        <begin position="308"/>
        <end position="348"/>
    </location>
</feature>
<proteinExistence type="inferred from homology"/>
<dbReference type="CDD" id="cd00064">
    <property type="entry name" value="FU"/>
    <property type="match status" value="1"/>
</dbReference>
<dbReference type="PROSITE" id="PS00022">
    <property type="entry name" value="EGF_1"/>
    <property type="match status" value="1"/>
</dbReference>
<feature type="disulfide bond" evidence="5">
    <location>
        <begin position="338"/>
        <end position="347"/>
    </location>
</feature>
<dbReference type="Gene3D" id="2.10.220.10">
    <property type="entry name" value="Hormone Receptor, Insulin-like Growth Factor Receptor 1, Chain A, domain 2"/>
    <property type="match status" value="1"/>
</dbReference>
<dbReference type="Pfam" id="PF11938">
    <property type="entry name" value="DUF3456"/>
    <property type="match status" value="1"/>
</dbReference>
<evidence type="ECO:0000256" key="6">
    <source>
        <dbReference type="SAM" id="Phobius"/>
    </source>
</evidence>
<evidence type="ECO:0000313" key="9">
    <source>
        <dbReference type="Proteomes" id="UP001154078"/>
    </source>
</evidence>
<keyword evidence="9" id="KW-1185">Reference proteome</keyword>
<dbReference type="Proteomes" id="UP001154078">
    <property type="component" value="Chromosome 8"/>
</dbReference>
<keyword evidence="6" id="KW-0812">Transmembrane</keyword>
<keyword evidence="6" id="KW-0472">Membrane</keyword>
<protein>
    <recommendedName>
        <fullName evidence="7">EGF-like domain-containing protein</fullName>
    </recommendedName>
</protein>